<name>A0AAV9QTK1_9TELE</name>
<sequence length="109" mass="11844">MDTPCREAEFPSIKPPVRVTCKGVGTRGSSFGISGSLECLYCEKDAAHDLLKLWGRPSCQPRREHPSMGATIAEEAPNITSPAYSDKARWASEPGQEAPLSGSLRKREV</sequence>
<dbReference type="AlphaFoldDB" id="A0AAV9QTK1"/>
<dbReference type="EMBL" id="JAHHUM010002923">
    <property type="protein sequence ID" value="KAK5599649.1"/>
    <property type="molecule type" value="Genomic_DNA"/>
</dbReference>
<evidence type="ECO:0000313" key="2">
    <source>
        <dbReference type="EMBL" id="KAK5599649.1"/>
    </source>
</evidence>
<evidence type="ECO:0000313" key="3">
    <source>
        <dbReference type="Proteomes" id="UP001311232"/>
    </source>
</evidence>
<comment type="caution">
    <text evidence="2">The sequence shown here is derived from an EMBL/GenBank/DDBJ whole genome shotgun (WGS) entry which is preliminary data.</text>
</comment>
<proteinExistence type="predicted"/>
<organism evidence="2 3">
    <name type="scientific">Crenichthys baileyi</name>
    <name type="common">White River springfish</name>
    <dbReference type="NCBI Taxonomy" id="28760"/>
    <lineage>
        <taxon>Eukaryota</taxon>
        <taxon>Metazoa</taxon>
        <taxon>Chordata</taxon>
        <taxon>Craniata</taxon>
        <taxon>Vertebrata</taxon>
        <taxon>Euteleostomi</taxon>
        <taxon>Actinopterygii</taxon>
        <taxon>Neopterygii</taxon>
        <taxon>Teleostei</taxon>
        <taxon>Neoteleostei</taxon>
        <taxon>Acanthomorphata</taxon>
        <taxon>Ovalentaria</taxon>
        <taxon>Atherinomorphae</taxon>
        <taxon>Cyprinodontiformes</taxon>
        <taxon>Goodeidae</taxon>
        <taxon>Crenichthys</taxon>
    </lineage>
</organism>
<dbReference type="Proteomes" id="UP001311232">
    <property type="component" value="Unassembled WGS sequence"/>
</dbReference>
<reference evidence="2 3" key="1">
    <citation type="submission" date="2021-06" db="EMBL/GenBank/DDBJ databases">
        <authorList>
            <person name="Palmer J.M."/>
        </authorList>
    </citation>
    <scope>NUCLEOTIDE SEQUENCE [LARGE SCALE GENOMIC DNA]</scope>
    <source>
        <strain evidence="2 3">MEX-2019</strain>
        <tissue evidence="2">Muscle</tissue>
    </source>
</reference>
<gene>
    <name evidence="2" type="ORF">CRENBAI_017990</name>
</gene>
<accession>A0AAV9QTK1</accession>
<keyword evidence="3" id="KW-1185">Reference proteome</keyword>
<evidence type="ECO:0000256" key="1">
    <source>
        <dbReference type="SAM" id="MobiDB-lite"/>
    </source>
</evidence>
<feature type="region of interest" description="Disordered" evidence="1">
    <location>
        <begin position="62"/>
        <end position="109"/>
    </location>
</feature>
<protein>
    <submittedName>
        <fullName evidence="2">Uncharacterized protein</fullName>
    </submittedName>
</protein>